<protein>
    <submittedName>
        <fullName evidence="2">Uncharacterized protein</fullName>
    </submittedName>
</protein>
<dbReference type="Ensembl" id="ENSTMTT00000025911.1">
    <property type="protein sequence ID" value="ENSTMTP00000025030.1"/>
    <property type="gene ID" value="ENSTMTG00000018228.1"/>
</dbReference>
<feature type="region of interest" description="Disordered" evidence="1">
    <location>
        <begin position="50"/>
        <end position="79"/>
    </location>
</feature>
<reference evidence="2" key="2">
    <citation type="submission" date="2025-09" db="UniProtKB">
        <authorList>
            <consortium name="Ensembl"/>
        </authorList>
    </citation>
    <scope>IDENTIFICATION</scope>
</reference>
<keyword evidence="3" id="KW-1185">Reference proteome</keyword>
<reference evidence="2" key="1">
    <citation type="submission" date="2025-08" db="UniProtKB">
        <authorList>
            <consortium name="Ensembl"/>
        </authorList>
    </citation>
    <scope>IDENTIFICATION</scope>
</reference>
<sequence length="87" mass="9301">SAVLLSPSRSTAVDDEHFRNLLSTSVCLPSIGISAEGNLRTRHVVKGRKSEAKLKVPGAAPPVSMDPFKSTGDPTGQQVSKHELFLF</sequence>
<proteinExistence type="predicted"/>
<dbReference type="Proteomes" id="UP000472274">
    <property type="component" value="Unplaced"/>
</dbReference>
<accession>A0A674JUI5</accession>
<organism evidence="2 3">
    <name type="scientific">Terrapene triunguis</name>
    <name type="common">Three-toed box turtle</name>
    <dbReference type="NCBI Taxonomy" id="2587831"/>
    <lineage>
        <taxon>Eukaryota</taxon>
        <taxon>Metazoa</taxon>
        <taxon>Chordata</taxon>
        <taxon>Craniata</taxon>
        <taxon>Vertebrata</taxon>
        <taxon>Euteleostomi</taxon>
        <taxon>Archelosauria</taxon>
        <taxon>Testudinata</taxon>
        <taxon>Testudines</taxon>
        <taxon>Cryptodira</taxon>
        <taxon>Durocryptodira</taxon>
        <taxon>Testudinoidea</taxon>
        <taxon>Emydidae</taxon>
        <taxon>Terrapene</taxon>
    </lineage>
</organism>
<evidence type="ECO:0000313" key="2">
    <source>
        <dbReference type="Ensembl" id="ENSTMTP00000025030.1"/>
    </source>
</evidence>
<name>A0A674JUI5_9SAUR</name>
<evidence type="ECO:0000313" key="3">
    <source>
        <dbReference type="Proteomes" id="UP000472274"/>
    </source>
</evidence>
<evidence type="ECO:0000256" key="1">
    <source>
        <dbReference type="SAM" id="MobiDB-lite"/>
    </source>
</evidence>
<dbReference type="AlphaFoldDB" id="A0A674JUI5"/>
<dbReference type="InParanoid" id="A0A674JUI5"/>